<feature type="compositionally biased region" description="Acidic residues" evidence="3">
    <location>
        <begin position="78"/>
        <end position="117"/>
    </location>
</feature>
<protein>
    <recommendedName>
        <fullName evidence="4">F-box domain-containing protein</fullName>
    </recommendedName>
</protein>
<feature type="region of interest" description="Disordered" evidence="3">
    <location>
        <begin position="74"/>
        <end position="117"/>
    </location>
</feature>
<evidence type="ECO:0000256" key="2">
    <source>
        <dbReference type="ARBA" id="ARBA00022737"/>
    </source>
</evidence>
<accession>A0ABD3HBB1</accession>
<dbReference type="Gene3D" id="2.120.10.80">
    <property type="entry name" value="Kelch-type beta propeller"/>
    <property type="match status" value="1"/>
</dbReference>
<dbReference type="InterPro" id="IPR001810">
    <property type="entry name" value="F-box_dom"/>
</dbReference>
<dbReference type="InterPro" id="IPR015915">
    <property type="entry name" value="Kelch-typ_b-propeller"/>
</dbReference>
<gene>
    <name evidence="5" type="ORF">R1sor_015002</name>
</gene>
<name>A0ABD3HBB1_9MARC</name>
<proteinExistence type="predicted"/>
<dbReference type="EMBL" id="JBJQOH010000004">
    <property type="protein sequence ID" value="KAL3688693.1"/>
    <property type="molecule type" value="Genomic_DNA"/>
</dbReference>
<keyword evidence="1" id="KW-0880">Kelch repeat</keyword>
<evidence type="ECO:0000313" key="6">
    <source>
        <dbReference type="Proteomes" id="UP001633002"/>
    </source>
</evidence>
<dbReference type="Pfam" id="PF01344">
    <property type="entry name" value="Kelch_1"/>
    <property type="match status" value="2"/>
</dbReference>
<dbReference type="InterPro" id="IPR006652">
    <property type="entry name" value="Kelch_1"/>
</dbReference>
<keyword evidence="2" id="KW-0677">Repeat</keyword>
<evidence type="ECO:0000259" key="4">
    <source>
        <dbReference type="SMART" id="SM00256"/>
    </source>
</evidence>
<feature type="domain" description="F-box" evidence="4">
    <location>
        <begin position="130"/>
        <end position="170"/>
    </location>
</feature>
<dbReference type="SMART" id="SM00256">
    <property type="entry name" value="FBOX"/>
    <property type="match status" value="1"/>
</dbReference>
<keyword evidence="6" id="KW-1185">Reference proteome</keyword>
<dbReference type="PANTHER" id="PTHR46344:SF21">
    <property type="entry name" value="F-BOX_KELCH-REPEAT PROTEIN SKIP30 ISOFORM X2"/>
    <property type="match status" value="1"/>
</dbReference>
<organism evidence="5 6">
    <name type="scientific">Riccia sorocarpa</name>
    <dbReference type="NCBI Taxonomy" id="122646"/>
    <lineage>
        <taxon>Eukaryota</taxon>
        <taxon>Viridiplantae</taxon>
        <taxon>Streptophyta</taxon>
        <taxon>Embryophyta</taxon>
        <taxon>Marchantiophyta</taxon>
        <taxon>Marchantiopsida</taxon>
        <taxon>Marchantiidae</taxon>
        <taxon>Marchantiales</taxon>
        <taxon>Ricciaceae</taxon>
        <taxon>Riccia</taxon>
    </lineage>
</organism>
<comment type="caution">
    <text evidence="5">The sequence shown here is derived from an EMBL/GenBank/DDBJ whole genome shotgun (WGS) entry which is preliminary data.</text>
</comment>
<evidence type="ECO:0000256" key="1">
    <source>
        <dbReference type="ARBA" id="ARBA00022441"/>
    </source>
</evidence>
<dbReference type="AlphaFoldDB" id="A0ABD3HBB1"/>
<dbReference type="Proteomes" id="UP001633002">
    <property type="component" value="Unassembled WGS sequence"/>
</dbReference>
<dbReference type="SMART" id="SM00612">
    <property type="entry name" value="Kelch"/>
    <property type="match status" value="3"/>
</dbReference>
<evidence type="ECO:0000256" key="3">
    <source>
        <dbReference type="SAM" id="MobiDB-lite"/>
    </source>
</evidence>
<dbReference type="PANTHER" id="PTHR46344">
    <property type="entry name" value="OS02G0202900 PROTEIN"/>
    <property type="match status" value="1"/>
</dbReference>
<evidence type="ECO:0000313" key="5">
    <source>
        <dbReference type="EMBL" id="KAL3688693.1"/>
    </source>
</evidence>
<dbReference type="SUPFAM" id="SSF117281">
    <property type="entry name" value="Kelch motif"/>
    <property type="match status" value="1"/>
</dbReference>
<sequence>MIRRVYKELVSKKDEPARLELSEVSFCGFLLQKALTRELAEAESCGMRPLVLPGLPCRNPCLRQVESTVEEVMKASPEDVDGEGDISEETVQEDGISEQPDSEGEISEETVQEDDISEQPVSLPVLLEGLPDLVALQCLARVPLHYHRVLRWVSQAWRDAVQSRELFQIRKTLGVQEEWLYVSAYDPDGLWQAYDPLFDRWTTLPELPSRIKHLTNYGTAAVDGMLYVIGGGSDDVDPQTGDHDATIATSEVWRYDPFTHEWEQMANMLTARSQFACCVLKGRIVVAGGFTNTRKSLPLTEIYKPSEDKWEPLAELDQVPNAACSGIVLEGKVHVVHKGVGPPQVYDADENKWTVSDCEWSWGKMAVVDEELYVVRHGFVIREQKQPALKKSLCSWPDCRNRISFGVIGLGTDLYVIGGIMGPRPHALEIVALNDVDICNVGDLNPTWRRGASMTVSKGSVLGCAVLKR</sequence>
<reference evidence="5 6" key="1">
    <citation type="submission" date="2024-09" db="EMBL/GenBank/DDBJ databases">
        <title>Chromosome-scale assembly of Riccia sorocarpa.</title>
        <authorList>
            <person name="Paukszto L."/>
        </authorList>
    </citation>
    <scope>NUCLEOTIDE SEQUENCE [LARGE SCALE GENOMIC DNA]</scope>
    <source>
        <strain evidence="5">LP-2024</strain>
        <tissue evidence="5">Aerial parts of the thallus</tissue>
    </source>
</reference>
<dbReference type="CDD" id="cd22152">
    <property type="entry name" value="F-box_AtAFR-like"/>
    <property type="match status" value="1"/>
</dbReference>